<keyword evidence="2" id="KW-1185">Reference proteome</keyword>
<evidence type="ECO:0008006" key="3">
    <source>
        <dbReference type="Google" id="ProtNLM"/>
    </source>
</evidence>
<feature type="non-terminal residue" evidence="1">
    <location>
        <position position="1"/>
    </location>
</feature>
<protein>
    <recommendedName>
        <fullName evidence="3">Lipid-binding serum glycoprotein C-terminal domain-containing protein</fullName>
    </recommendedName>
</protein>
<gene>
    <name evidence="1" type="ORF">ADUPG1_008698</name>
</gene>
<dbReference type="Gene3D" id="3.15.10.10">
    <property type="entry name" value="Bactericidal permeability-increasing protein, domain 1"/>
    <property type="match status" value="1"/>
</dbReference>
<dbReference type="SUPFAM" id="SSF55394">
    <property type="entry name" value="Bactericidal permeability-increasing protein, BPI"/>
    <property type="match status" value="2"/>
</dbReference>
<proteinExistence type="predicted"/>
<dbReference type="Proteomes" id="UP001057375">
    <property type="component" value="Unassembled WGS sequence"/>
</dbReference>
<organism evidence="1 2">
    <name type="scientific">Aduncisulcus paluster</name>
    <dbReference type="NCBI Taxonomy" id="2918883"/>
    <lineage>
        <taxon>Eukaryota</taxon>
        <taxon>Metamonada</taxon>
        <taxon>Carpediemonas-like organisms</taxon>
        <taxon>Aduncisulcus</taxon>
    </lineage>
</organism>
<comment type="caution">
    <text evidence="1">The sequence shown here is derived from an EMBL/GenBank/DDBJ whole genome shotgun (WGS) entry which is preliminary data.</text>
</comment>
<dbReference type="InterPro" id="IPR017943">
    <property type="entry name" value="Bactericidal_perm-incr_a/b_dom"/>
</dbReference>
<dbReference type="Gene3D" id="3.15.20.10">
    <property type="entry name" value="Bactericidal permeability-increasing protein, domain 2"/>
    <property type="match status" value="1"/>
</dbReference>
<dbReference type="EMBL" id="BQXS01011015">
    <property type="protein sequence ID" value="GKT35562.1"/>
    <property type="molecule type" value="Genomic_DNA"/>
</dbReference>
<dbReference type="PANTHER" id="PTHR10504">
    <property type="entry name" value="BACTERICIDAL PERMEABILITY-INCREASING BPI PROTEIN-RELATED"/>
    <property type="match status" value="1"/>
</dbReference>
<evidence type="ECO:0000313" key="1">
    <source>
        <dbReference type="EMBL" id="GKT35562.1"/>
    </source>
</evidence>
<sequence length="561" mass="62619">KQSVPKLSITSSSFRLSSLTPACASRVSNLCSSLCVDFYALVNKLDTTKGSSGALKSLELTQMFPRSLFSSSLLKDAISKSDLTIAVLHTNARKTCDKWFVRHIAPHVCMETRQRVRMYTERAISRGYVTRDKREWLESTWTVPPNYIIGSGNQGTLVISLDFDLKDVVFPYTHLGGSVEMSIYDIDINIIANFSLDEDLHLPTLSNVESDITMNNVNFHFTGGSSELLSDIFNLLMPTMLQLAANMVSDWADVNIPALMSNAISHYRYWFMEYGDKSVGILPLVQDVRLFGSYDMGNPSFITWCANGFFSKYNSDGTEWKYDEVVNVDLPEIVTDAEVQVSISRTVIDSFTYSLWVSNALDFKDLTSPPASFPFPLTFNTSDPLFSSSMPELYAMCSDCPLRLSFTLSEHPLSTIESTYVSFPFEYDFSIDMYSSDSSSWMLSVSTGYMNLDMHAAIVSIDSGAAFSWILGSITTLDVQVNDVPIDDVTTWNAFASIYGMVGLSDFLDDLMVGCRYSIGPIGGFLNVTIQNDGIVYTSEYITLSGDMDYLDPNFNYCKVF</sequence>
<accession>A0ABQ5KSW8</accession>
<evidence type="ECO:0000313" key="2">
    <source>
        <dbReference type="Proteomes" id="UP001057375"/>
    </source>
</evidence>
<dbReference type="PANTHER" id="PTHR10504:SF131">
    <property type="entry name" value="BPI2 DOMAIN-CONTAINING PROTEIN"/>
    <property type="match status" value="1"/>
</dbReference>
<name>A0ABQ5KSW8_9EUKA</name>
<reference evidence="1" key="1">
    <citation type="submission" date="2022-03" db="EMBL/GenBank/DDBJ databases">
        <title>Draft genome sequence of Aduncisulcus paluster, a free-living microaerophilic Fornicata.</title>
        <authorList>
            <person name="Yuyama I."/>
            <person name="Kume K."/>
            <person name="Tamura T."/>
            <person name="Inagaki Y."/>
            <person name="Hashimoto T."/>
        </authorList>
    </citation>
    <scope>NUCLEOTIDE SEQUENCE</scope>
    <source>
        <strain evidence="1">NY0171</strain>
    </source>
</reference>
<dbReference type="InterPro" id="IPR032942">
    <property type="entry name" value="BPI/LBP/Plunc"/>
</dbReference>